<evidence type="ECO:0000313" key="4">
    <source>
        <dbReference type="Proteomes" id="UP001152797"/>
    </source>
</evidence>
<feature type="compositionally biased region" description="Polar residues" evidence="1">
    <location>
        <begin position="487"/>
        <end position="507"/>
    </location>
</feature>
<keyword evidence="4" id="KW-1185">Reference proteome</keyword>
<sequence length="543" mass="56656">MKELKVDRAETAALMSHSQGLNGAPEDCQDVPEKRKASETAETAADQALRSPVPGESRSGQAHSDQKLVAVVGSFQAAPLPSPALSSPALSPREPVTPMRLRVDSDAFTPSQAGPRPSSPQTFPLLRRPGPVLIQGIAPRMPSPAWSRSNSPGLTPLTPDRQGSPRVPHVLAFRATSPPRDTSPPPQSPVSNVSRPLIWQAPQPQARQGLQGPGPQGAQGQSTRPCTPRNVSPAGFVSASGPPAGGFVWGAKLQPQAASWQPPRLQSPPRRAETPASQRPLQAQPMQATPQANPSNQSTNGQHDPSDPSGPSGPPAPGPPGPPGRPGSPGLHGVVPVVPLPGAVPGPPEGPEGPRVPKPANQRVLTPLRMPVQSLPMPPSTPVLKSLRAVLQTPIKSAGTPVQTPRQTTPFTPFSLSTPFSIPTATTATIPTMQPIGPILVAQPRIGQGPAPFATAFPLAPRLGSPPSRAMRSPPPQALIQEPQPTPTFSGHSIEQQDPPAQTSTAVTDVKVHGEASDRPEAGPLRALAWERAAPRRVARIEI</sequence>
<feature type="compositionally biased region" description="Low complexity" evidence="1">
    <location>
        <begin position="78"/>
        <end position="92"/>
    </location>
</feature>
<dbReference type="AlphaFoldDB" id="A0A9P1FQA2"/>
<feature type="compositionally biased region" description="Low complexity" evidence="1">
    <location>
        <begin position="328"/>
        <end position="337"/>
    </location>
</feature>
<feature type="compositionally biased region" description="Pro residues" evidence="1">
    <location>
        <begin position="311"/>
        <end position="326"/>
    </location>
</feature>
<comment type="caution">
    <text evidence="2">The sequence shown here is derived from an EMBL/GenBank/DDBJ whole genome shotgun (WGS) entry which is preliminary data.</text>
</comment>
<dbReference type="Proteomes" id="UP001152797">
    <property type="component" value="Unassembled WGS sequence"/>
</dbReference>
<feature type="region of interest" description="Disordered" evidence="1">
    <location>
        <begin position="464"/>
        <end position="525"/>
    </location>
</feature>
<gene>
    <name evidence="2" type="ORF">C1SCF055_LOCUS10208</name>
</gene>
<reference evidence="2" key="1">
    <citation type="submission" date="2022-10" db="EMBL/GenBank/DDBJ databases">
        <authorList>
            <person name="Chen Y."/>
            <person name="Dougan E. K."/>
            <person name="Chan C."/>
            <person name="Rhodes N."/>
            <person name="Thang M."/>
        </authorList>
    </citation>
    <scope>NUCLEOTIDE SEQUENCE</scope>
</reference>
<protein>
    <submittedName>
        <fullName evidence="2">Uncharacterized protein</fullName>
    </submittedName>
</protein>
<feature type="compositionally biased region" description="Pro residues" evidence="1">
    <location>
        <begin position="338"/>
        <end position="357"/>
    </location>
</feature>
<feature type="region of interest" description="Disordered" evidence="1">
    <location>
        <begin position="398"/>
        <end position="417"/>
    </location>
</feature>
<accession>A0A9P1FQA2</accession>
<reference evidence="3 4" key="2">
    <citation type="submission" date="2024-05" db="EMBL/GenBank/DDBJ databases">
        <authorList>
            <person name="Chen Y."/>
            <person name="Shah S."/>
            <person name="Dougan E. K."/>
            <person name="Thang M."/>
            <person name="Chan C."/>
        </authorList>
    </citation>
    <scope>NUCLEOTIDE SEQUENCE [LARGE SCALE GENOMIC DNA]</scope>
</reference>
<dbReference type="EMBL" id="CAMXCT020000723">
    <property type="protein sequence ID" value="CAL1135897.1"/>
    <property type="molecule type" value="Genomic_DNA"/>
</dbReference>
<feature type="region of interest" description="Disordered" evidence="1">
    <location>
        <begin position="1"/>
        <end position="65"/>
    </location>
</feature>
<dbReference type="EMBL" id="CAMXCT010000723">
    <property type="protein sequence ID" value="CAI3982522.1"/>
    <property type="molecule type" value="Genomic_DNA"/>
</dbReference>
<proteinExistence type="predicted"/>
<feature type="compositionally biased region" description="Basic and acidic residues" evidence="1">
    <location>
        <begin position="510"/>
        <end position="521"/>
    </location>
</feature>
<evidence type="ECO:0000313" key="3">
    <source>
        <dbReference type="EMBL" id="CAL4769834.1"/>
    </source>
</evidence>
<feature type="compositionally biased region" description="Polar residues" evidence="1">
    <location>
        <begin position="275"/>
        <end position="303"/>
    </location>
</feature>
<feature type="compositionally biased region" description="Low complexity" evidence="1">
    <location>
        <begin position="189"/>
        <end position="210"/>
    </location>
</feature>
<feature type="compositionally biased region" description="Low complexity" evidence="1">
    <location>
        <begin position="400"/>
        <end position="417"/>
    </location>
</feature>
<evidence type="ECO:0000256" key="1">
    <source>
        <dbReference type="SAM" id="MobiDB-lite"/>
    </source>
</evidence>
<name>A0A9P1FQA2_9DINO</name>
<feature type="compositionally biased region" description="Basic and acidic residues" evidence="1">
    <location>
        <begin position="1"/>
        <end position="10"/>
    </location>
</feature>
<dbReference type="EMBL" id="CAMXCT030000723">
    <property type="protein sequence ID" value="CAL4769834.1"/>
    <property type="molecule type" value="Genomic_DNA"/>
</dbReference>
<organism evidence="2">
    <name type="scientific">Cladocopium goreaui</name>
    <dbReference type="NCBI Taxonomy" id="2562237"/>
    <lineage>
        <taxon>Eukaryota</taxon>
        <taxon>Sar</taxon>
        <taxon>Alveolata</taxon>
        <taxon>Dinophyceae</taxon>
        <taxon>Suessiales</taxon>
        <taxon>Symbiodiniaceae</taxon>
        <taxon>Cladocopium</taxon>
    </lineage>
</organism>
<feature type="region of interest" description="Disordered" evidence="1">
    <location>
        <begin position="78"/>
        <end position="360"/>
    </location>
</feature>
<evidence type="ECO:0000313" key="2">
    <source>
        <dbReference type="EMBL" id="CAI3982522.1"/>
    </source>
</evidence>